<organism evidence="3 4">
    <name type="scientific">Pestalotiopsis fici (strain W106-1 / CGMCC3.15140)</name>
    <dbReference type="NCBI Taxonomy" id="1229662"/>
    <lineage>
        <taxon>Eukaryota</taxon>
        <taxon>Fungi</taxon>
        <taxon>Dikarya</taxon>
        <taxon>Ascomycota</taxon>
        <taxon>Pezizomycotina</taxon>
        <taxon>Sordariomycetes</taxon>
        <taxon>Xylariomycetidae</taxon>
        <taxon>Amphisphaeriales</taxon>
        <taxon>Sporocadaceae</taxon>
        <taxon>Pestalotiopsis</taxon>
    </lineage>
</organism>
<feature type="region of interest" description="Disordered" evidence="1">
    <location>
        <begin position="323"/>
        <end position="355"/>
    </location>
</feature>
<dbReference type="PANTHER" id="PTHR35179">
    <property type="entry name" value="PROTEIN CBG02620"/>
    <property type="match status" value="1"/>
</dbReference>
<name>W3XKZ6_PESFW</name>
<feature type="transmembrane region" description="Helical" evidence="2">
    <location>
        <begin position="88"/>
        <end position="112"/>
    </location>
</feature>
<dbReference type="OrthoDB" id="3205825at2759"/>
<dbReference type="PANTHER" id="PTHR35179:SF1">
    <property type="entry name" value="INTEGRAL MEMBRANE PROTEIN"/>
    <property type="match status" value="1"/>
</dbReference>
<accession>W3XKZ6</accession>
<feature type="transmembrane region" description="Helical" evidence="2">
    <location>
        <begin position="20"/>
        <end position="41"/>
    </location>
</feature>
<dbReference type="GeneID" id="19265559"/>
<dbReference type="Proteomes" id="UP000030651">
    <property type="component" value="Unassembled WGS sequence"/>
</dbReference>
<dbReference type="eggNOG" id="ENOG502S67X">
    <property type="taxonomic scope" value="Eukaryota"/>
</dbReference>
<feature type="transmembrane region" description="Helical" evidence="2">
    <location>
        <begin position="62"/>
        <end position="82"/>
    </location>
</feature>
<evidence type="ECO:0000256" key="2">
    <source>
        <dbReference type="SAM" id="Phobius"/>
    </source>
</evidence>
<gene>
    <name evidence="3" type="ORF">PFICI_00546</name>
</gene>
<evidence type="ECO:0000313" key="4">
    <source>
        <dbReference type="Proteomes" id="UP000030651"/>
    </source>
</evidence>
<protein>
    <submittedName>
        <fullName evidence="3">Uncharacterized protein</fullName>
    </submittedName>
</protein>
<proteinExistence type="predicted"/>
<reference evidence="4" key="1">
    <citation type="journal article" date="2015" name="BMC Genomics">
        <title>Genomic and transcriptomic analysis of the endophytic fungus Pestalotiopsis fici reveals its lifestyle and high potential for synthesis of natural products.</title>
        <authorList>
            <person name="Wang X."/>
            <person name="Zhang X."/>
            <person name="Liu L."/>
            <person name="Xiang M."/>
            <person name="Wang W."/>
            <person name="Sun X."/>
            <person name="Che Y."/>
            <person name="Guo L."/>
            <person name="Liu G."/>
            <person name="Guo L."/>
            <person name="Wang C."/>
            <person name="Yin W.B."/>
            <person name="Stadler M."/>
            <person name="Zhang X."/>
            <person name="Liu X."/>
        </authorList>
    </citation>
    <scope>NUCLEOTIDE SEQUENCE [LARGE SCALE GENOMIC DNA]</scope>
    <source>
        <strain evidence="4">W106-1 / CGMCC3.15140</strain>
    </source>
</reference>
<dbReference type="InParanoid" id="W3XKZ6"/>
<feature type="transmembrane region" description="Helical" evidence="2">
    <location>
        <begin position="132"/>
        <end position="150"/>
    </location>
</feature>
<feature type="region of interest" description="Disordered" evidence="1">
    <location>
        <begin position="245"/>
        <end position="270"/>
    </location>
</feature>
<keyword evidence="2" id="KW-0472">Membrane</keyword>
<keyword evidence="2" id="KW-0812">Transmembrane</keyword>
<keyword evidence="4" id="KW-1185">Reference proteome</keyword>
<feature type="transmembrane region" description="Helical" evidence="2">
    <location>
        <begin position="183"/>
        <end position="203"/>
    </location>
</feature>
<sequence>MAPRGTLVPPWYTNEVLESNILHACSIIWGFSLCSAMFSATKAARQSYSAYKKGKLFTAYPIMIWSEWTASVTISIISWLFLKGSIPASFWIYFFILVFWVVQMQCILQIIINRVALVMVNKSLARRLRLSVFFIVLMINISVFIIWMPARLQISETYIHINDIWDRTEKAIFAVVDAGLNVYFLRTVILIGSMSIGTGVIYIQFHPLVYLLKLHIELNMADLIAKVVRASNPMNNALDITDNTISSGGSGAKKKDPPISAPPSTYTHRDSGFQLESSIHRDSGCVSTIMSKEADLAEQGRRISGADYHKVLRPNLQLTRTGETILDDVDGETSSENEPREGKKSTAIQGQEKNYDHYFLHVE</sequence>
<dbReference type="RefSeq" id="XP_007827318.1">
    <property type="nucleotide sequence ID" value="XM_007829127.1"/>
</dbReference>
<dbReference type="KEGG" id="pfy:PFICI_00546"/>
<keyword evidence="2" id="KW-1133">Transmembrane helix</keyword>
<feature type="compositionally biased region" description="Acidic residues" evidence="1">
    <location>
        <begin position="325"/>
        <end position="335"/>
    </location>
</feature>
<dbReference type="AlphaFoldDB" id="W3XKZ6"/>
<dbReference type="EMBL" id="KI912109">
    <property type="protein sequence ID" value="ETS86718.1"/>
    <property type="molecule type" value="Genomic_DNA"/>
</dbReference>
<evidence type="ECO:0000256" key="1">
    <source>
        <dbReference type="SAM" id="MobiDB-lite"/>
    </source>
</evidence>
<dbReference type="HOGENOM" id="CLU_041445_2_1_1"/>
<evidence type="ECO:0000313" key="3">
    <source>
        <dbReference type="EMBL" id="ETS86718.1"/>
    </source>
</evidence>